<dbReference type="Proteomes" id="UP000075243">
    <property type="component" value="Chromosome 3"/>
</dbReference>
<protein>
    <submittedName>
        <fullName evidence="2">Uncharacterized protein</fullName>
    </submittedName>
</protein>
<evidence type="ECO:0000313" key="3">
    <source>
        <dbReference type="Proteomes" id="UP000075243"/>
    </source>
</evidence>
<dbReference type="OMA" id="RDWRFLR"/>
<dbReference type="Gramene" id="C.cajan_09648.t">
    <property type="protein sequence ID" value="C.cajan_09648.t.cds1"/>
    <property type="gene ID" value="C.cajan_09648"/>
</dbReference>
<evidence type="ECO:0000256" key="1">
    <source>
        <dbReference type="SAM" id="MobiDB-lite"/>
    </source>
</evidence>
<keyword evidence="3" id="KW-1185">Reference proteome</keyword>
<evidence type="ECO:0000313" key="2">
    <source>
        <dbReference type="EMBL" id="KYP70693.1"/>
    </source>
</evidence>
<sequence length="142" mass="15928">MSLSTSNSPALSTCFRRSSRASSSSPKSVTGCFRKRKRRTTSGFGRTRLSMFCSSVREAVAAATAEEADAEAEEAEVAEAAAASEDVARRFWDLASNSRFSCSRSFWISFCWISERLKNLLPPVSWARDWRFLRSSCFRRSI</sequence>
<reference evidence="2 3" key="1">
    <citation type="journal article" date="2012" name="Nat. Biotechnol.">
        <title>Draft genome sequence of pigeonpea (Cajanus cajan), an orphan legume crop of resource-poor farmers.</title>
        <authorList>
            <person name="Varshney R.K."/>
            <person name="Chen W."/>
            <person name="Li Y."/>
            <person name="Bharti A.K."/>
            <person name="Saxena R.K."/>
            <person name="Schlueter J.A."/>
            <person name="Donoghue M.T."/>
            <person name="Azam S."/>
            <person name="Fan G."/>
            <person name="Whaley A.M."/>
            <person name="Farmer A.D."/>
            <person name="Sheridan J."/>
            <person name="Iwata A."/>
            <person name="Tuteja R."/>
            <person name="Penmetsa R.V."/>
            <person name="Wu W."/>
            <person name="Upadhyaya H.D."/>
            <person name="Yang S.P."/>
            <person name="Shah T."/>
            <person name="Saxena K.B."/>
            <person name="Michael T."/>
            <person name="McCombie W.R."/>
            <person name="Yang B."/>
            <person name="Zhang G."/>
            <person name="Yang H."/>
            <person name="Wang J."/>
            <person name="Spillane C."/>
            <person name="Cook D.R."/>
            <person name="May G.D."/>
            <person name="Xu X."/>
            <person name="Jackson S.A."/>
        </authorList>
    </citation>
    <scope>NUCLEOTIDE SEQUENCE [LARGE SCALE GENOMIC DNA]</scope>
    <source>
        <strain evidence="3">cv. Asha</strain>
    </source>
</reference>
<proteinExistence type="predicted"/>
<dbReference type="AlphaFoldDB" id="A0A151TUG2"/>
<accession>A0A151TUG2</accession>
<organism evidence="2 3">
    <name type="scientific">Cajanus cajan</name>
    <name type="common">Pigeon pea</name>
    <name type="synonym">Cajanus indicus</name>
    <dbReference type="NCBI Taxonomy" id="3821"/>
    <lineage>
        <taxon>Eukaryota</taxon>
        <taxon>Viridiplantae</taxon>
        <taxon>Streptophyta</taxon>
        <taxon>Embryophyta</taxon>
        <taxon>Tracheophyta</taxon>
        <taxon>Spermatophyta</taxon>
        <taxon>Magnoliopsida</taxon>
        <taxon>eudicotyledons</taxon>
        <taxon>Gunneridae</taxon>
        <taxon>Pentapetalae</taxon>
        <taxon>rosids</taxon>
        <taxon>fabids</taxon>
        <taxon>Fabales</taxon>
        <taxon>Fabaceae</taxon>
        <taxon>Papilionoideae</taxon>
        <taxon>50 kb inversion clade</taxon>
        <taxon>NPAAA clade</taxon>
        <taxon>indigoferoid/millettioid clade</taxon>
        <taxon>Phaseoleae</taxon>
        <taxon>Cajanus</taxon>
    </lineage>
</organism>
<feature type="region of interest" description="Disordered" evidence="1">
    <location>
        <begin position="17"/>
        <end position="40"/>
    </location>
</feature>
<name>A0A151TUG2_CAJCA</name>
<gene>
    <name evidence="2" type="ORF">KK1_009920</name>
</gene>
<dbReference type="EMBL" id="CM003605">
    <property type="protein sequence ID" value="KYP70693.1"/>
    <property type="molecule type" value="Genomic_DNA"/>
</dbReference>